<keyword evidence="1" id="KW-1133">Transmembrane helix</keyword>
<evidence type="ECO:0000259" key="2">
    <source>
        <dbReference type="Pfam" id="PF00031"/>
    </source>
</evidence>
<evidence type="ECO:0000313" key="3">
    <source>
        <dbReference type="Proteomes" id="UP000887574"/>
    </source>
</evidence>
<dbReference type="WBParaSite" id="jg18723">
    <property type="protein sequence ID" value="jg18723"/>
    <property type="gene ID" value="jg18723"/>
</dbReference>
<dbReference type="InterPro" id="IPR000010">
    <property type="entry name" value="Cystatin_dom"/>
</dbReference>
<reference evidence="4" key="1">
    <citation type="submission" date="2022-11" db="UniProtKB">
        <authorList>
            <consortium name="WormBaseParasite"/>
        </authorList>
    </citation>
    <scope>IDENTIFICATION</scope>
</reference>
<dbReference type="Gene3D" id="3.10.450.10">
    <property type="match status" value="1"/>
</dbReference>
<dbReference type="Proteomes" id="UP000887574">
    <property type="component" value="Unplaced"/>
</dbReference>
<keyword evidence="1" id="KW-0472">Membrane</keyword>
<sequence length="90" mass="10160">MLKYNWNNALTRTKMSLAEEEFGRAAPAPIDEYVIEAAKQAVREHNKKSDDPNYCFSVEILAAKAGLLCGTIYFIKMLIGKSTTLKKYII</sequence>
<dbReference type="Pfam" id="PF00031">
    <property type="entry name" value="Cystatin"/>
    <property type="match status" value="1"/>
</dbReference>
<dbReference type="AlphaFoldDB" id="A0A915DEG2"/>
<accession>A0A915DEG2</accession>
<dbReference type="SUPFAM" id="SSF54403">
    <property type="entry name" value="Cystatin/monellin"/>
    <property type="match status" value="1"/>
</dbReference>
<feature type="transmembrane region" description="Helical" evidence="1">
    <location>
        <begin position="60"/>
        <end position="79"/>
    </location>
</feature>
<evidence type="ECO:0000256" key="1">
    <source>
        <dbReference type="SAM" id="Phobius"/>
    </source>
</evidence>
<proteinExistence type="predicted"/>
<dbReference type="CDD" id="cd00042">
    <property type="entry name" value="CY"/>
    <property type="match status" value="1"/>
</dbReference>
<dbReference type="GO" id="GO:0004869">
    <property type="term" value="F:cysteine-type endopeptidase inhibitor activity"/>
    <property type="evidence" value="ECO:0007669"/>
    <property type="project" value="InterPro"/>
</dbReference>
<evidence type="ECO:0000313" key="4">
    <source>
        <dbReference type="WBParaSite" id="jg18723"/>
    </source>
</evidence>
<feature type="domain" description="Cystatin" evidence="2">
    <location>
        <begin position="31"/>
        <end position="86"/>
    </location>
</feature>
<name>A0A915DEG2_9BILA</name>
<dbReference type="InterPro" id="IPR046350">
    <property type="entry name" value="Cystatin_sf"/>
</dbReference>
<keyword evidence="1" id="KW-0812">Transmembrane</keyword>
<organism evidence="3 4">
    <name type="scientific">Ditylenchus dipsaci</name>
    <dbReference type="NCBI Taxonomy" id="166011"/>
    <lineage>
        <taxon>Eukaryota</taxon>
        <taxon>Metazoa</taxon>
        <taxon>Ecdysozoa</taxon>
        <taxon>Nematoda</taxon>
        <taxon>Chromadorea</taxon>
        <taxon>Rhabditida</taxon>
        <taxon>Tylenchina</taxon>
        <taxon>Tylenchomorpha</taxon>
        <taxon>Sphaerularioidea</taxon>
        <taxon>Anguinidae</taxon>
        <taxon>Anguininae</taxon>
        <taxon>Ditylenchus</taxon>
    </lineage>
</organism>
<keyword evidence="3" id="KW-1185">Reference proteome</keyword>
<protein>
    <submittedName>
        <fullName evidence="4">Cystatin domain-containing protein</fullName>
    </submittedName>
</protein>